<reference evidence="2" key="2">
    <citation type="journal article" date="2015" name="Data Brief">
        <title>Shoot transcriptome of the giant reed, Arundo donax.</title>
        <authorList>
            <person name="Barrero R.A."/>
            <person name="Guerrero F.D."/>
            <person name="Moolhuijzen P."/>
            <person name="Goolsby J.A."/>
            <person name="Tidwell J."/>
            <person name="Bellgard S.E."/>
            <person name="Bellgard M.I."/>
        </authorList>
    </citation>
    <scope>NUCLEOTIDE SEQUENCE</scope>
    <source>
        <tissue evidence="2">Shoot tissue taken approximately 20 cm above the soil surface</tissue>
    </source>
</reference>
<sequence>MRARRRRIPTPWTTTTLAPGSCQHLRNRSASEPA</sequence>
<dbReference type="EMBL" id="GBRH01250540">
    <property type="protein sequence ID" value="JAD47355.1"/>
    <property type="molecule type" value="Transcribed_RNA"/>
</dbReference>
<dbReference type="AlphaFoldDB" id="A0A0A9AEG5"/>
<reference evidence="2" key="1">
    <citation type="submission" date="2014-09" db="EMBL/GenBank/DDBJ databases">
        <authorList>
            <person name="Magalhaes I.L.F."/>
            <person name="Oliveira U."/>
            <person name="Santos F.R."/>
            <person name="Vidigal T.H.D.A."/>
            <person name="Brescovit A.D."/>
            <person name="Santos A.J."/>
        </authorList>
    </citation>
    <scope>NUCLEOTIDE SEQUENCE</scope>
    <source>
        <tissue evidence="2">Shoot tissue taken approximately 20 cm above the soil surface</tissue>
    </source>
</reference>
<feature type="region of interest" description="Disordered" evidence="1">
    <location>
        <begin position="1"/>
        <end position="34"/>
    </location>
</feature>
<proteinExistence type="predicted"/>
<organism evidence="2">
    <name type="scientific">Arundo donax</name>
    <name type="common">Giant reed</name>
    <name type="synonym">Donax arundinaceus</name>
    <dbReference type="NCBI Taxonomy" id="35708"/>
    <lineage>
        <taxon>Eukaryota</taxon>
        <taxon>Viridiplantae</taxon>
        <taxon>Streptophyta</taxon>
        <taxon>Embryophyta</taxon>
        <taxon>Tracheophyta</taxon>
        <taxon>Spermatophyta</taxon>
        <taxon>Magnoliopsida</taxon>
        <taxon>Liliopsida</taxon>
        <taxon>Poales</taxon>
        <taxon>Poaceae</taxon>
        <taxon>PACMAD clade</taxon>
        <taxon>Arundinoideae</taxon>
        <taxon>Arundineae</taxon>
        <taxon>Arundo</taxon>
    </lineage>
</organism>
<evidence type="ECO:0000313" key="2">
    <source>
        <dbReference type="EMBL" id="JAD47355.1"/>
    </source>
</evidence>
<accession>A0A0A9AEG5</accession>
<protein>
    <submittedName>
        <fullName evidence="2">Uncharacterized protein</fullName>
    </submittedName>
</protein>
<name>A0A0A9AEG5_ARUDO</name>
<evidence type="ECO:0000256" key="1">
    <source>
        <dbReference type="SAM" id="MobiDB-lite"/>
    </source>
</evidence>